<comment type="caution">
    <text evidence="1">The sequence shown here is derived from an EMBL/GenBank/DDBJ whole genome shotgun (WGS) entry which is preliminary data.</text>
</comment>
<protein>
    <submittedName>
        <fullName evidence="1">Uncharacterized protein</fullName>
    </submittedName>
</protein>
<evidence type="ECO:0000313" key="2">
    <source>
        <dbReference type="Proteomes" id="UP000770661"/>
    </source>
</evidence>
<organism evidence="1 2">
    <name type="scientific">Chionoecetes opilio</name>
    <name type="common">Atlantic snow crab</name>
    <name type="synonym">Cancer opilio</name>
    <dbReference type="NCBI Taxonomy" id="41210"/>
    <lineage>
        <taxon>Eukaryota</taxon>
        <taxon>Metazoa</taxon>
        <taxon>Ecdysozoa</taxon>
        <taxon>Arthropoda</taxon>
        <taxon>Crustacea</taxon>
        <taxon>Multicrustacea</taxon>
        <taxon>Malacostraca</taxon>
        <taxon>Eumalacostraca</taxon>
        <taxon>Eucarida</taxon>
        <taxon>Decapoda</taxon>
        <taxon>Pleocyemata</taxon>
        <taxon>Brachyura</taxon>
        <taxon>Eubrachyura</taxon>
        <taxon>Majoidea</taxon>
        <taxon>Majidae</taxon>
        <taxon>Chionoecetes</taxon>
    </lineage>
</organism>
<dbReference type="Proteomes" id="UP000770661">
    <property type="component" value="Unassembled WGS sequence"/>
</dbReference>
<reference evidence="1" key="1">
    <citation type="submission" date="2020-07" db="EMBL/GenBank/DDBJ databases">
        <title>The High-quality genome of the commercially important snow crab, Chionoecetes opilio.</title>
        <authorList>
            <person name="Jeong J.-H."/>
            <person name="Ryu S."/>
        </authorList>
    </citation>
    <scope>NUCLEOTIDE SEQUENCE</scope>
    <source>
        <strain evidence="1">MADBK_172401_WGS</strain>
        <tissue evidence="1">Digestive gland</tissue>
    </source>
</reference>
<dbReference type="EMBL" id="JACEEZ010005655">
    <property type="protein sequence ID" value="KAG0725377.1"/>
    <property type="molecule type" value="Genomic_DNA"/>
</dbReference>
<gene>
    <name evidence="1" type="ORF">GWK47_038712</name>
</gene>
<sequence>MSWTGRCPHNWMRAQFTFSACGLRAGGRSASQLVGRGLVVVVPAFGMALQLQPSTLSHRSGASWAAGTEPLLGETASQERAGATALIPLRQCAAEVGERSGFPRHAEVAVVWAKARIPTQKKRRCVERILRLCTHHGRTCRSKKRSDEEDEANLFQLTSRMPELLTGADDAFRHRATREDALTSSTVDEDRQFLLAALPGWTRCIMQGVDQSLADRERRRPGARRA</sequence>
<name>A0A8J4YDT6_CHIOP</name>
<accession>A0A8J4YDT6</accession>
<evidence type="ECO:0000313" key="1">
    <source>
        <dbReference type="EMBL" id="KAG0725377.1"/>
    </source>
</evidence>
<keyword evidence="2" id="KW-1185">Reference proteome</keyword>
<dbReference type="AlphaFoldDB" id="A0A8J4YDT6"/>
<proteinExistence type="predicted"/>